<comment type="similarity">
    <text evidence="1 2">Belongs to the peptidase S14 family.</text>
</comment>
<keyword evidence="4" id="KW-0150">Chloroplast</keyword>
<sequence length="214" mass="24019">MMPVGVPKVPFLISDEDEEEEEEEDEEEEVEWLDLIDRLYRARALFLFQELTAELTANLTGLMAILNIEDNTLEQFLFINSPGGKIVDGLAVYDMSQGVLPDVHTLCMGLAASIASLILSGGAPTKRVAFPNAWRLIHQPKVKIQGYPFNKLADVEMDLDEVFKLRKIVIESYARVSPNPVWVIAEDMERDAFMTPTEALAYGLIDKIGTNIFI</sequence>
<dbReference type="RefSeq" id="YP_010127676.1">
    <property type="nucleotide sequence ID" value="NC_056284.1"/>
</dbReference>
<feature type="region of interest" description="Disordered" evidence="3">
    <location>
        <begin position="1"/>
        <end position="28"/>
    </location>
</feature>
<dbReference type="PANTHER" id="PTHR10381:SF73">
    <property type="entry name" value="ATP-DEPENDENT CLP PROTEASE PROTEOLYTIC SUBUNIT"/>
    <property type="match status" value="1"/>
</dbReference>
<dbReference type="GO" id="GO:0009368">
    <property type="term" value="C:endopeptidase Clp complex"/>
    <property type="evidence" value="ECO:0007669"/>
    <property type="project" value="TreeGrafter"/>
</dbReference>
<dbReference type="GeneID" id="65334153"/>
<accession>A0A7T1TU15</accession>
<dbReference type="GO" id="GO:0004252">
    <property type="term" value="F:serine-type endopeptidase activity"/>
    <property type="evidence" value="ECO:0007669"/>
    <property type="project" value="InterPro"/>
</dbReference>
<dbReference type="EMBL" id="MN122102">
    <property type="protein sequence ID" value="QPP19992.1"/>
    <property type="molecule type" value="Genomic_DNA"/>
</dbReference>
<protein>
    <recommendedName>
        <fullName evidence="2">ATP-dependent Clp protease proteolytic subunit</fullName>
    </recommendedName>
</protein>
<name>A0A7T1TU15_9ASTR</name>
<dbReference type="GO" id="GO:0051117">
    <property type="term" value="F:ATPase binding"/>
    <property type="evidence" value="ECO:0007669"/>
    <property type="project" value="TreeGrafter"/>
</dbReference>
<dbReference type="Pfam" id="PF00574">
    <property type="entry name" value="CLP_protease"/>
    <property type="match status" value="1"/>
</dbReference>
<reference evidence="4" key="1">
    <citation type="journal article" date="2019" name="Mitochondrial DNA Part B Resour">
        <title>The complete chloroplast genome of Codonopsis tsinglingensis (Campanulaceae), an endemic Chinese medicine species in Qinling mountains.</title>
        <authorList>
            <person name="Zhou H."/>
            <person name="She R."/>
            <person name="Zhao P."/>
            <person name="Zhang S."/>
        </authorList>
    </citation>
    <scope>NUCLEOTIDE SEQUENCE</scope>
</reference>
<dbReference type="CDD" id="cd07017">
    <property type="entry name" value="S14_ClpP_2"/>
    <property type="match status" value="1"/>
</dbReference>
<dbReference type="Gene3D" id="3.90.226.10">
    <property type="entry name" value="2-enoyl-CoA Hydratase, Chain A, domain 1"/>
    <property type="match status" value="1"/>
</dbReference>
<dbReference type="PRINTS" id="PR00127">
    <property type="entry name" value="CLPPROTEASEP"/>
</dbReference>
<proteinExistence type="inferred from homology"/>
<feature type="compositionally biased region" description="Acidic residues" evidence="3">
    <location>
        <begin position="14"/>
        <end position="28"/>
    </location>
</feature>
<evidence type="ECO:0000256" key="3">
    <source>
        <dbReference type="SAM" id="MobiDB-lite"/>
    </source>
</evidence>
<dbReference type="InterPro" id="IPR001907">
    <property type="entry name" value="ClpP"/>
</dbReference>
<evidence type="ECO:0000256" key="2">
    <source>
        <dbReference type="RuleBase" id="RU003567"/>
    </source>
</evidence>
<keyword evidence="4" id="KW-0934">Plastid</keyword>
<geneLocation type="chloroplast" evidence="4"/>
<dbReference type="InterPro" id="IPR023562">
    <property type="entry name" value="ClpP/TepA"/>
</dbReference>
<gene>
    <name evidence="4" type="primary">clpP</name>
</gene>
<evidence type="ECO:0000313" key="4">
    <source>
        <dbReference type="EMBL" id="QPP19992.1"/>
    </source>
</evidence>
<dbReference type="GO" id="GO:0009532">
    <property type="term" value="C:plastid stroma"/>
    <property type="evidence" value="ECO:0007669"/>
    <property type="project" value="UniProtKB-ARBA"/>
</dbReference>
<dbReference type="GO" id="GO:0004176">
    <property type="term" value="F:ATP-dependent peptidase activity"/>
    <property type="evidence" value="ECO:0007669"/>
    <property type="project" value="InterPro"/>
</dbReference>
<dbReference type="GO" id="GO:0006515">
    <property type="term" value="P:protein quality control for misfolded or incompletely synthesized proteins"/>
    <property type="evidence" value="ECO:0007669"/>
    <property type="project" value="TreeGrafter"/>
</dbReference>
<organism evidence="4">
    <name type="scientific">Codonopsis tsinlingensis</name>
    <dbReference type="NCBI Taxonomy" id="1392609"/>
    <lineage>
        <taxon>Eukaryota</taxon>
        <taxon>Viridiplantae</taxon>
        <taxon>Streptophyta</taxon>
        <taxon>Embryophyta</taxon>
        <taxon>Tracheophyta</taxon>
        <taxon>Spermatophyta</taxon>
        <taxon>Magnoliopsida</taxon>
        <taxon>eudicotyledons</taxon>
        <taxon>Gunneridae</taxon>
        <taxon>Pentapetalae</taxon>
        <taxon>asterids</taxon>
        <taxon>campanulids</taxon>
        <taxon>Asterales</taxon>
        <taxon>Campanulaceae</taxon>
        <taxon>Codonopsis</taxon>
    </lineage>
</organism>
<dbReference type="AlphaFoldDB" id="A0A7T1TU15"/>
<dbReference type="PANTHER" id="PTHR10381">
    <property type="entry name" value="ATP-DEPENDENT CLP PROTEASE PROTEOLYTIC SUBUNIT"/>
    <property type="match status" value="1"/>
</dbReference>
<dbReference type="SUPFAM" id="SSF52096">
    <property type="entry name" value="ClpP/crotonase"/>
    <property type="match status" value="1"/>
</dbReference>
<evidence type="ECO:0000256" key="1">
    <source>
        <dbReference type="ARBA" id="ARBA00007039"/>
    </source>
</evidence>
<dbReference type="InterPro" id="IPR029045">
    <property type="entry name" value="ClpP/crotonase-like_dom_sf"/>
</dbReference>